<feature type="compositionally biased region" description="Basic and acidic residues" evidence="1">
    <location>
        <begin position="18"/>
        <end position="29"/>
    </location>
</feature>
<proteinExistence type="predicted"/>
<accession>A0A8S5VGY0</accession>
<feature type="region of interest" description="Disordered" evidence="1">
    <location>
        <begin position="1"/>
        <end position="29"/>
    </location>
</feature>
<reference evidence="2" key="1">
    <citation type="journal article" date="2021" name="Proc. Natl. Acad. Sci. U.S.A.">
        <title>A Catalog of Tens of Thousands of Viruses from Human Metagenomes Reveals Hidden Associations with Chronic Diseases.</title>
        <authorList>
            <person name="Tisza M.J."/>
            <person name="Buck C.B."/>
        </authorList>
    </citation>
    <scope>NUCLEOTIDE SEQUENCE</scope>
    <source>
        <strain evidence="2">CtkfK18</strain>
    </source>
</reference>
<protein>
    <submittedName>
        <fullName evidence="2">Uncharacterized protein</fullName>
    </submittedName>
</protein>
<organism evidence="2">
    <name type="scientific">Myoviridae sp. ctkfK18</name>
    <dbReference type="NCBI Taxonomy" id="2825165"/>
    <lineage>
        <taxon>Viruses</taxon>
        <taxon>Duplodnaviria</taxon>
        <taxon>Heunggongvirae</taxon>
        <taxon>Uroviricota</taxon>
        <taxon>Caudoviricetes</taxon>
    </lineage>
</organism>
<dbReference type="EMBL" id="BK016265">
    <property type="protein sequence ID" value="DAG06034.1"/>
    <property type="molecule type" value="Genomic_DNA"/>
</dbReference>
<evidence type="ECO:0000256" key="1">
    <source>
        <dbReference type="SAM" id="MobiDB-lite"/>
    </source>
</evidence>
<evidence type="ECO:0000313" key="2">
    <source>
        <dbReference type="EMBL" id="DAG06034.1"/>
    </source>
</evidence>
<sequence>MAKEKREDEMTVSNPTVEELKEMEKPKKRESLISGEMFHVPEEAKHAETVELKQEEKVDLVTPEKVNEIVAEWQYPDASYAFSVAGRNGSQILENKEDVSPTDRMILTMEEAKLAIDRGFTLRWTVPGYESSAWFNQILAKWNFDFFAAFIKGEIEAGRLNKYSF</sequence>
<name>A0A8S5VGY0_9CAUD</name>